<keyword evidence="2" id="KW-0808">Transferase</keyword>
<dbReference type="CDD" id="cd09274">
    <property type="entry name" value="RNase_HI_RT_Ty3"/>
    <property type="match status" value="1"/>
</dbReference>
<evidence type="ECO:0000256" key="5">
    <source>
        <dbReference type="ARBA" id="ARBA00022750"/>
    </source>
</evidence>
<dbReference type="AlphaFoldDB" id="A0A8S2F325"/>
<evidence type="ECO:0000256" key="6">
    <source>
        <dbReference type="ARBA" id="ARBA00022759"/>
    </source>
</evidence>
<evidence type="ECO:0000256" key="1">
    <source>
        <dbReference type="ARBA" id="ARBA00022670"/>
    </source>
</evidence>
<accession>A0A8S2F325</accession>
<dbReference type="EMBL" id="CAJOBC010098915">
    <property type="protein sequence ID" value="CAF4457404.1"/>
    <property type="molecule type" value="Genomic_DNA"/>
</dbReference>
<sequence>MSGAFRKENSNDTISFNGRQRSRAFRDENSDDVICLECKQKFLTGNDLQRHLRDTCYPEEIRHYIKKLTDHIEDQEQRSKIEDIFWRNKELLQSTPSVVNVSPQSAIKTADYPPIYSKQYPASEKDQQLKLEETNKLLAQGRIEESNSPWSSPVVLVKKKDKSVRFCIDYRKLNAITIKDAYPLPKIDEILDQLAEAVYFTKLDFKSGYFQIPLSKEDRPKTAFSTRDGHFQFIVLPQGISNGPATFQRIINNILGPARWRYALAYIDDVIIYSRTFEEHIDHLKEILQLLNESRFRLNPEKCEILKTETQYLGHNIKNGDIHPNEEKIKCLLNTRTPATAEEACRFVKAAEYYRRFIPNFSMIAEPLRKSVPTAKSGKRGYRSQITLTKEEITASEQLKQILTGELVLRIPSTRYPYKVQTDAGENGIGAVLLQVYPDGGHPVAYISKKLTAAQKRWSTIEQECYAFIHSLEKCHIYLRGIKFVWETDHHALIRLKNKSQTNKRCERWRLKIAEYDFRINHIAGRRNVMPDYLSRSPVDEAEEDSDEFIPTGTKATQTDELTFYGQHNPTIVAAVQTRSMKNQ</sequence>
<evidence type="ECO:0000313" key="12">
    <source>
        <dbReference type="EMBL" id="CAF4457404.1"/>
    </source>
</evidence>
<dbReference type="SUPFAM" id="SSF56672">
    <property type="entry name" value="DNA/RNA polymerases"/>
    <property type="match status" value="1"/>
</dbReference>
<evidence type="ECO:0000256" key="3">
    <source>
        <dbReference type="ARBA" id="ARBA00022695"/>
    </source>
</evidence>
<dbReference type="InterPro" id="IPR043128">
    <property type="entry name" value="Rev_trsase/Diguanyl_cyclase"/>
</dbReference>
<gene>
    <name evidence="10" type="ORF">OVA965_LOCUS30279</name>
    <name evidence="12" type="ORF">SRO942_LOCUS42558</name>
    <name evidence="11" type="ORF">TMI583_LOCUS31078</name>
</gene>
<dbReference type="Proteomes" id="UP000682733">
    <property type="component" value="Unassembled WGS sequence"/>
</dbReference>
<dbReference type="GO" id="GO:0006508">
    <property type="term" value="P:proteolysis"/>
    <property type="evidence" value="ECO:0007669"/>
    <property type="project" value="UniProtKB-KW"/>
</dbReference>
<evidence type="ECO:0000256" key="2">
    <source>
        <dbReference type="ARBA" id="ARBA00022679"/>
    </source>
</evidence>
<reference evidence="10" key="1">
    <citation type="submission" date="2021-02" db="EMBL/GenBank/DDBJ databases">
        <authorList>
            <person name="Nowell W R."/>
        </authorList>
    </citation>
    <scope>NUCLEOTIDE SEQUENCE</scope>
</reference>
<evidence type="ECO:0000256" key="7">
    <source>
        <dbReference type="ARBA" id="ARBA00022801"/>
    </source>
</evidence>
<dbReference type="Pfam" id="PF00078">
    <property type="entry name" value="RVT_1"/>
    <property type="match status" value="1"/>
</dbReference>
<dbReference type="EMBL" id="CAJNOK010021909">
    <property type="protein sequence ID" value="CAF1339589.1"/>
    <property type="molecule type" value="Genomic_DNA"/>
</dbReference>
<keyword evidence="4" id="KW-0540">Nuclease</keyword>
<dbReference type="Proteomes" id="UP000681722">
    <property type="component" value="Unassembled WGS sequence"/>
</dbReference>
<protein>
    <recommendedName>
        <fullName evidence="9">Reverse transcriptase domain-containing protein</fullName>
    </recommendedName>
</protein>
<dbReference type="Gene3D" id="3.10.10.10">
    <property type="entry name" value="HIV Type 1 Reverse Transcriptase, subunit A, domain 1"/>
    <property type="match status" value="1"/>
</dbReference>
<evidence type="ECO:0000313" key="10">
    <source>
        <dbReference type="EMBL" id="CAF1339589.1"/>
    </source>
</evidence>
<comment type="caution">
    <text evidence="10">The sequence shown here is derived from an EMBL/GenBank/DDBJ whole genome shotgun (WGS) entry which is preliminary data.</text>
</comment>
<dbReference type="InterPro" id="IPR041373">
    <property type="entry name" value="RT_RNaseH"/>
</dbReference>
<keyword evidence="6" id="KW-0255">Endonuclease</keyword>
<dbReference type="GO" id="GO:0004190">
    <property type="term" value="F:aspartic-type endopeptidase activity"/>
    <property type="evidence" value="ECO:0007669"/>
    <property type="project" value="UniProtKB-KW"/>
</dbReference>
<evidence type="ECO:0000259" key="9">
    <source>
        <dbReference type="PROSITE" id="PS50878"/>
    </source>
</evidence>
<dbReference type="GO" id="GO:0003964">
    <property type="term" value="F:RNA-directed DNA polymerase activity"/>
    <property type="evidence" value="ECO:0007669"/>
    <property type="project" value="UniProtKB-KW"/>
</dbReference>
<name>A0A8S2F325_9BILA</name>
<keyword evidence="5" id="KW-0064">Aspartyl protease</keyword>
<keyword evidence="3" id="KW-0548">Nucleotidyltransferase</keyword>
<dbReference type="GO" id="GO:0004519">
    <property type="term" value="F:endonuclease activity"/>
    <property type="evidence" value="ECO:0007669"/>
    <property type="project" value="UniProtKB-KW"/>
</dbReference>
<organism evidence="10 13">
    <name type="scientific">Didymodactylos carnosus</name>
    <dbReference type="NCBI Taxonomy" id="1234261"/>
    <lineage>
        <taxon>Eukaryota</taxon>
        <taxon>Metazoa</taxon>
        <taxon>Spiralia</taxon>
        <taxon>Gnathifera</taxon>
        <taxon>Rotifera</taxon>
        <taxon>Eurotatoria</taxon>
        <taxon>Bdelloidea</taxon>
        <taxon>Philodinida</taxon>
        <taxon>Philodinidae</taxon>
        <taxon>Didymodactylos</taxon>
    </lineage>
</organism>
<dbReference type="OrthoDB" id="6273764at2759"/>
<dbReference type="CDD" id="cd01647">
    <property type="entry name" value="RT_LTR"/>
    <property type="match status" value="1"/>
</dbReference>
<dbReference type="PANTHER" id="PTHR33064:SF37">
    <property type="entry name" value="RIBONUCLEASE H"/>
    <property type="match status" value="1"/>
</dbReference>
<evidence type="ECO:0000256" key="8">
    <source>
        <dbReference type="ARBA" id="ARBA00022918"/>
    </source>
</evidence>
<dbReference type="InterPro" id="IPR000477">
    <property type="entry name" value="RT_dom"/>
</dbReference>
<dbReference type="Proteomes" id="UP000677228">
    <property type="component" value="Unassembled WGS sequence"/>
</dbReference>
<dbReference type="PANTHER" id="PTHR33064">
    <property type="entry name" value="POL PROTEIN"/>
    <property type="match status" value="1"/>
</dbReference>
<proteinExistence type="predicted"/>
<evidence type="ECO:0000256" key="4">
    <source>
        <dbReference type="ARBA" id="ARBA00022722"/>
    </source>
</evidence>
<keyword evidence="7" id="KW-0378">Hydrolase</keyword>
<dbReference type="Gene3D" id="3.30.70.270">
    <property type="match status" value="2"/>
</dbReference>
<dbReference type="EMBL" id="CAJOBA010043534">
    <property type="protein sequence ID" value="CAF4150875.1"/>
    <property type="molecule type" value="Genomic_DNA"/>
</dbReference>
<evidence type="ECO:0000313" key="11">
    <source>
        <dbReference type="EMBL" id="CAF4150875.1"/>
    </source>
</evidence>
<dbReference type="FunFam" id="3.10.20.370:FF:000001">
    <property type="entry name" value="Retrovirus-related Pol polyprotein from transposon 17.6-like protein"/>
    <property type="match status" value="1"/>
</dbReference>
<dbReference type="Pfam" id="PF17917">
    <property type="entry name" value="RT_RNaseH"/>
    <property type="match status" value="1"/>
</dbReference>
<dbReference type="InterPro" id="IPR043502">
    <property type="entry name" value="DNA/RNA_pol_sf"/>
</dbReference>
<feature type="domain" description="Reverse transcriptase" evidence="9">
    <location>
        <begin position="138"/>
        <end position="317"/>
    </location>
</feature>
<dbReference type="InterPro" id="IPR051320">
    <property type="entry name" value="Viral_Replic_Matur_Polypro"/>
</dbReference>
<evidence type="ECO:0000313" key="13">
    <source>
        <dbReference type="Proteomes" id="UP000677228"/>
    </source>
</evidence>
<keyword evidence="1" id="KW-0645">Protease</keyword>
<keyword evidence="8" id="KW-0695">RNA-directed DNA polymerase</keyword>
<dbReference type="PROSITE" id="PS50878">
    <property type="entry name" value="RT_POL"/>
    <property type="match status" value="1"/>
</dbReference>